<keyword evidence="1" id="KW-1133">Transmembrane helix</keyword>
<dbReference type="AlphaFoldDB" id="A0AA40SY41"/>
<protein>
    <submittedName>
        <fullName evidence="2">Uncharacterized protein</fullName>
    </submittedName>
</protein>
<feature type="transmembrane region" description="Helical" evidence="1">
    <location>
        <begin position="63"/>
        <end position="91"/>
    </location>
</feature>
<gene>
    <name evidence="2" type="ORF">FNW02_15635</name>
</gene>
<comment type="caution">
    <text evidence="2">The sequence shown here is derived from an EMBL/GenBank/DDBJ whole genome shotgun (WGS) entry which is preliminary data.</text>
</comment>
<dbReference type="Proteomes" id="UP001165986">
    <property type="component" value="Unassembled WGS sequence"/>
</dbReference>
<evidence type="ECO:0000313" key="2">
    <source>
        <dbReference type="EMBL" id="MBD6617225.1"/>
    </source>
</evidence>
<reference evidence="2" key="1">
    <citation type="submission" date="2019-07" db="EMBL/GenBank/DDBJ databases">
        <title>Toxilogical consequences of a new and cryptic species of cyanobacteria (Komarekiella delphini-convector) recovered from the epidermis of a bottlenose dolphin and 1500 ft. in the air.</title>
        <authorList>
            <person name="Brown A.O."/>
            <person name="Dvorak P."/>
            <person name="Villanueva C.D."/>
            <person name="Foss A.J."/>
            <person name="Garvey A.D."/>
            <person name="Gibson Q.A."/>
            <person name="Johansen J.R."/>
            <person name="Casamatta D.A."/>
        </authorList>
    </citation>
    <scope>NUCLEOTIDE SEQUENCE</scope>
    <source>
        <strain evidence="2">SJRDD-AB1</strain>
    </source>
</reference>
<sequence>MSANDEAGKVIVQSGATIGGAVGGAVAGAAINNVAAASAATVSWAAGATGPFAAFGNVVFHPAAWAVVLANPVGATVILCGLTGVGAFGAYKLTKAILK</sequence>
<evidence type="ECO:0000313" key="3">
    <source>
        <dbReference type="Proteomes" id="UP001165986"/>
    </source>
</evidence>
<proteinExistence type="predicted"/>
<evidence type="ECO:0000256" key="1">
    <source>
        <dbReference type="SAM" id="Phobius"/>
    </source>
</evidence>
<keyword evidence="1" id="KW-0472">Membrane</keyword>
<dbReference type="RefSeq" id="WP_191758447.1">
    <property type="nucleotide sequence ID" value="NZ_VJXY01000015.1"/>
</dbReference>
<accession>A0AA40SY41</accession>
<keyword evidence="1" id="KW-0812">Transmembrane</keyword>
<keyword evidence="3" id="KW-1185">Reference proteome</keyword>
<organism evidence="2 3">
    <name type="scientific">Komarekiella delphini-convector SJRDD-AB1</name>
    <dbReference type="NCBI Taxonomy" id="2593771"/>
    <lineage>
        <taxon>Bacteria</taxon>
        <taxon>Bacillati</taxon>
        <taxon>Cyanobacteriota</taxon>
        <taxon>Cyanophyceae</taxon>
        <taxon>Nostocales</taxon>
        <taxon>Nostocaceae</taxon>
        <taxon>Komarekiella</taxon>
        <taxon>Komarekiella delphini-convector</taxon>
    </lineage>
</organism>
<name>A0AA40SY41_9NOST</name>
<dbReference type="EMBL" id="VJXY01000015">
    <property type="protein sequence ID" value="MBD6617225.1"/>
    <property type="molecule type" value="Genomic_DNA"/>
</dbReference>